<name>A0ABD1Y7Q0_9MARC</name>
<keyword evidence="3" id="KW-1185">Reference proteome</keyword>
<feature type="compositionally biased region" description="Basic and acidic residues" evidence="1">
    <location>
        <begin position="336"/>
        <end position="357"/>
    </location>
</feature>
<reference evidence="2 3" key="1">
    <citation type="submission" date="2024-09" db="EMBL/GenBank/DDBJ databases">
        <title>Chromosome-scale assembly of Riccia fluitans.</title>
        <authorList>
            <person name="Paukszto L."/>
            <person name="Sawicki J."/>
            <person name="Karawczyk K."/>
            <person name="Piernik-Szablinska J."/>
            <person name="Szczecinska M."/>
            <person name="Mazdziarz M."/>
        </authorList>
    </citation>
    <scope>NUCLEOTIDE SEQUENCE [LARGE SCALE GENOMIC DNA]</scope>
    <source>
        <strain evidence="2">Rf_01</strain>
        <tissue evidence="2">Aerial parts of the thallus</tissue>
    </source>
</reference>
<feature type="region of interest" description="Disordered" evidence="1">
    <location>
        <begin position="216"/>
        <end position="257"/>
    </location>
</feature>
<comment type="caution">
    <text evidence="2">The sequence shown here is derived from an EMBL/GenBank/DDBJ whole genome shotgun (WGS) entry which is preliminary data.</text>
</comment>
<gene>
    <name evidence="2" type="ORF">R1flu_002918</name>
</gene>
<dbReference type="Proteomes" id="UP001605036">
    <property type="component" value="Unassembled WGS sequence"/>
</dbReference>
<organism evidence="2 3">
    <name type="scientific">Riccia fluitans</name>
    <dbReference type="NCBI Taxonomy" id="41844"/>
    <lineage>
        <taxon>Eukaryota</taxon>
        <taxon>Viridiplantae</taxon>
        <taxon>Streptophyta</taxon>
        <taxon>Embryophyta</taxon>
        <taxon>Marchantiophyta</taxon>
        <taxon>Marchantiopsida</taxon>
        <taxon>Marchantiidae</taxon>
        <taxon>Marchantiales</taxon>
        <taxon>Ricciaceae</taxon>
        <taxon>Riccia</taxon>
    </lineage>
</organism>
<dbReference type="EMBL" id="JBHFFA010000006">
    <property type="protein sequence ID" value="KAL2622713.1"/>
    <property type="molecule type" value="Genomic_DNA"/>
</dbReference>
<sequence length="806" mass="90617">MLLRTPGDKRRSQAITETGTKRINERRFSLVGNSADALVIKKKSKMDTEDLQAMAEYNILGPDQWAIANLQNWQGLDRLSTAHLPTNKNLFGQTSTPLQGYRQALMRNNSEYEHEPLVTGVALEAGLVRTSNSASPGQMRLAPTPSRSILSLNNPNSTSGSLSGKRSATPHSRNHAKQVVDPCDQDLNAGSPAEDCRVEIASSAQVAPEIPVLLASSPVSTPSEHPEQSQPQHAETVPGANLEQSQHHQVQSQNQHPTVTAANRFAALPCEDTTGSSEDEDMIAAIGGSEEEAPPRSTDETTKEQNLTNEVEDAGVGMSMLIPLPDLNIVPSSREQTIERNRLEKLSKKEKKREQKKEQRRRRLERTRHLTGAETEDGMGVHAENASSSDEGLPSANMQEQRRALIDPLITKNDNKKLSELPGADELWQIVKDLPSNKSPGEDGIPVEVLQALWDVVGEGCLAFVREAWTTKRIGRYNAGAIIKLIPKNERKETLRNWQPISLLNLAYKLVGRILAKRMKEFIPRLIGEEQTERERARDLHQKLQNRMGRWASCFLTWASKVTMLQHVLRTLPVYQLLGLGLLKSSFQKLEAPCRAFLWGTNADHKTKTALVSWDCITKFKRNGGLQVRPFQKVSEALKIRYAGRLLSGESSDWAHMIRFFVKEQMTRRAYCREVRQWTAEEGLLLLPRFSIPRSETANSIMNSWFKYRSYLQLEEDTLVLPESLTLRQLLELLKRYRVRAPFNDRVVYPVLKKIGVTVLANLVDSNGRWIKVGEVARTQGLHLSREQSNSVTEFQDWLCTIQTGI</sequence>
<feature type="region of interest" description="Disordered" evidence="1">
    <location>
        <begin position="333"/>
        <end position="396"/>
    </location>
</feature>
<feature type="region of interest" description="Disordered" evidence="1">
    <location>
        <begin position="131"/>
        <end position="190"/>
    </location>
</feature>
<feature type="compositionally biased region" description="Low complexity" evidence="1">
    <location>
        <begin position="247"/>
        <end position="256"/>
    </location>
</feature>
<feature type="compositionally biased region" description="Polar residues" evidence="1">
    <location>
        <begin position="145"/>
        <end position="171"/>
    </location>
</feature>
<evidence type="ECO:0000313" key="3">
    <source>
        <dbReference type="Proteomes" id="UP001605036"/>
    </source>
</evidence>
<proteinExistence type="predicted"/>
<evidence type="ECO:0000256" key="1">
    <source>
        <dbReference type="SAM" id="MobiDB-lite"/>
    </source>
</evidence>
<feature type="compositionally biased region" description="Basic and acidic residues" evidence="1">
    <location>
        <begin position="293"/>
        <end position="303"/>
    </location>
</feature>
<dbReference type="AlphaFoldDB" id="A0ABD1Y7Q0"/>
<feature type="compositionally biased region" description="Polar residues" evidence="1">
    <location>
        <begin position="217"/>
        <end position="233"/>
    </location>
</feature>
<feature type="region of interest" description="Disordered" evidence="1">
    <location>
        <begin position="287"/>
        <end position="307"/>
    </location>
</feature>
<evidence type="ECO:0000313" key="2">
    <source>
        <dbReference type="EMBL" id="KAL2622713.1"/>
    </source>
</evidence>
<accession>A0ABD1Y7Q0</accession>
<dbReference type="PANTHER" id="PTHR19446">
    <property type="entry name" value="REVERSE TRANSCRIPTASES"/>
    <property type="match status" value="1"/>
</dbReference>
<protein>
    <submittedName>
        <fullName evidence="2">Uncharacterized protein</fullName>
    </submittedName>
</protein>